<reference evidence="2 3" key="1">
    <citation type="journal article" date="2024" name="J Genomics">
        <title>Draft genome sequencing and assembly of Favolaschia claudopus CIRM-BRFM 2984 isolated from oak limbs.</title>
        <authorList>
            <person name="Navarro D."/>
            <person name="Drula E."/>
            <person name="Chaduli D."/>
            <person name="Cazenave R."/>
            <person name="Ahrendt S."/>
            <person name="Wang J."/>
            <person name="Lipzen A."/>
            <person name="Daum C."/>
            <person name="Barry K."/>
            <person name="Grigoriev I.V."/>
            <person name="Favel A."/>
            <person name="Rosso M.N."/>
            <person name="Martin F."/>
        </authorList>
    </citation>
    <scope>NUCLEOTIDE SEQUENCE [LARGE SCALE GENOMIC DNA]</scope>
    <source>
        <strain evidence="2 3">CIRM-BRFM 2984</strain>
    </source>
</reference>
<feature type="compositionally biased region" description="Low complexity" evidence="1">
    <location>
        <begin position="1"/>
        <end position="20"/>
    </location>
</feature>
<dbReference type="EMBL" id="JAWWNJ010000082">
    <property type="protein sequence ID" value="KAK7001611.1"/>
    <property type="molecule type" value="Genomic_DNA"/>
</dbReference>
<accession>A0AAW0A706</accession>
<organism evidence="2 3">
    <name type="scientific">Favolaschia claudopus</name>
    <dbReference type="NCBI Taxonomy" id="2862362"/>
    <lineage>
        <taxon>Eukaryota</taxon>
        <taxon>Fungi</taxon>
        <taxon>Dikarya</taxon>
        <taxon>Basidiomycota</taxon>
        <taxon>Agaricomycotina</taxon>
        <taxon>Agaricomycetes</taxon>
        <taxon>Agaricomycetidae</taxon>
        <taxon>Agaricales</taxon>
        <taxon>Marasmiineae</taxon>
        <taxon>Mycenaceae</taxon>
        <taxon>Favolaschia</taxon>
    </lineage>
</organism>
<keyword evidence="3" id="KW-1185">Reference proteome</keyword>
<sequence>MVSATPTTATTTRTTTPTRADGGGRDLEHRAVVTVLDPGVRRELDKTSNSPSPPTSLPLPSILSYLLPPLLAPFPTSTDISSTPAGFPSRRFDFGADIDLDDPDATRTSTTQSLSSSSAHVELQHCIFSFNFPLSLRSSTHFCQRQVQPRSTPIRYGCCCCYYKFEWVRLDSLDSQFTNFLINALIHSERINSLEDLIGWVSDFVQAIDDLTDSVLIELNSRLYDARIDVELNKAFGVEIEGQLVSGSEVHSVVDLGMDLSFESTNAASTDAVRRAGASKYLLSDADWYLLTLQAADGETIAVFVQPPPLGSLD</sequence>
<feature type="region of interest" description="Disordered" evidence="1">
    <location>
        <begin position="1"/>
        <end position="26"/>
    </location>
</feature>
<name>A0AAW0A706_9AGAR</name>
<dbReference type="AlphaFoldDB" id="A0AAW0A706"/>
<evidence type="ECO:0000313" key="2">
    <source>
        <dbReference type="EMBL" id="KAK7001611.1"/>
    </source>
</evidence>
<gene>
    <name evidence="2" type="ORF">R3P38DRAFT_3216446</name>
</gene>
<dbReference type="Proteomes" id="UP001362999">
    <property type="component" value="Unassembled WGS sequence"/>
</dbReference>
<proteinExistence type="predicted"/>
<protein>
    <submittedName>
        <fullName evidence="2">Uncharacterized protein</fullName>
    </submittedName>
</protein>
<evidence type="ECO:0000313" key="3">
    <source>
        <dbReference type="Proteomes" id="UP001362999"/>
    </source>
</evidence>
<comment type="caution">
    <text evidence="2">The sequence shown here is derived from an EMBL/GenBank/DDBJ whole genome shotgun (WGS) entry which is preliminary data.</text>
</comment>
<evidence type="ECO:0000256" key="1">
    <source>
        <dbReference type="SAM" id="MobiDB-lite"/>
    </source>
</evidence>